<dbReference type="SUPFAM" id="SSF52266">
    <property type="entry name" value="SGNH hydrolase"/>
    <property type="match status" value="1"/>
</dbReference>
<comment type="caution">
    <text evidence="1">The sequence shown here is derived from an EMBL/GenBank/DDBJ whole genome shotgun (WGS) entry which is preliminary data.</text>
</comment>
<proteinExistence type="predicted"/>
<accession>A0ABV4ZAP5</accession>
<name>A0ABV4ZAP5_9PSED</name>
<evidence type="ECO:0000313" key="2">
    <source>
        <dbReference type="Proteomes" id="UP001577047"/>
    </source>
</evidence>
<dbReference type="EMBL" id="JBHFXX010000012">
    <property type="protein sequence ID" value="MFB3801691.1"/>
    <property type="molecule type" value="Genomic_DNA"/>
</dbReference>
<dbReference type="InterPro" id="IPR036514">
    <property type="entry name" value="SGNH_hydro_sf"/>
</dbReference>
<keyword evidence="2" id="KW-1185">Reference proteome</keyword>
<evidence type="ECO:0000313" key="1">
    <source>
        <dbReference type="EMBL" id="MFB3801691.1"/>
    </source>
</evidence>
<evidence type="ECO:0008006" key="3">
    <source>
        <dbReference type="Google" id="ProtNLM"/>
    </source>
</evidence>
<sequence>MNCGQALREDYQRFLLLGGRRAPLTLYVHERGYRSDIINTDALGVRYSHLGGKRYSLAERGGSARVNLLVGGSTALGIGASSDQQTVASCLALLTGEVWLSLAGCGLDATQELLLFLSHQHRLGRIGHVVILSGLNTLAHEGMCEMLADDQQANLRVDAPEHRTSNKHPQQATTHRSPWPHWLQRLFRRRQQPLPPPVLSSPEKRLIRAADRIGRTLLQWDRLLADSHTSLTFILQPLLPWCREKLPPGEQAMLNLLLQRSDHYDRLLDGVYDDHLHSIFFRRIKSQAEPVPCYDMNGMLSSSPVFGQDLFIDRLHLNDLGNNALAKVITAKLGLAQEKYASRKASPFKLV</sequence>
<dbReference type="Proteomes" id="UP001577047">
    <property type="component" value="Unassembled WGS sequence"/>
</dbReference>
<reference evidence="1 2" key="1">
    <citation type="submission" date="2024-09" db="EMBL/GenBank/DDBJ databases">
        <authorList>
            <person name="Fullem K."/>
        </authorList>
    </citation>
    <scope>NUCLEOTIDE SEQUENCE [LARGE SCALE GENOMIC DNA]</scope>
    <source>
        <strain evidence="2">K1(2024)</strain>
    </source>
</reference>
<dbReference type="Gene3D" id="3.40.50.1110">
    <property type="entry name" value="SGNH hydrolase"/>
    <property type="match status" value="1"/>
</dbReference>
<dbReference type="RefSeq" id="WP_304484957.1">
    <property type="nucleotide sequence ID" value="NZ_JAUQOQ010000015.1"/>
</dbReference>
<gene>
    <name evidence="1" type="ORF">ACE1YR_14845</name>
</gene>
<protein>
    <recommendedName>
        <fullName evidence="3">SGNH/GDSL hydrolase family protein</fullName>
    </recommendedName>
</protein>
<organism evidence="1 2">
    <name type="scientific">Pseudomonas boreofloridensis</name>
    <dbReference type="NCBI Taxonomy" id="3064348"/>
    <lineage>
        <taxon>Bacteria</taxon>
        <taxon>Pseudomonadati</taxon>
        <taxon>Pseudomonadota</taxon>
        <taxon>Gammaproteobacteria</taxon>
        <taxon>Pseudomonadales</taxon>
        <taxon>Pseudomonadaceae</taxon>
        <taxon>Pseudomonas</taxon>
    </lineage>
</organism>